<evidence type="ECO:0000256" key="1">
    <source>
        <dbReference type="SAM" id="Phobius"/>
    </source>
</evidence>
<reference evidence="2 3" key="2">
    <citation type="journal article" date="2016" name="ISME J.">
        <title>Physiological and genomic characterization of two novel marine thaumarchaeal strains indicates niche differentiation.</title>
        <authorList>
            <person name="Bayer B."/>
            <person name="Vojvoda J."/>
            <person name="Offre P."/>
            <person name="Alves R.J."/>
            <person name="Elisabeth N.H."/>
            <person name="Garcia J.A."/>
            <person name="Volland J.M."/>
            <person name="Srivastava A."/>
            <person name="Schleper C."/>
            <person name="Herndl G.J."/>
        </authorList>
    </citation>
    <scope>NUCLEOTIDE SEQUENCE [LARGE SCALE GENOMIC DNA]</scope>
    <source>
        <strain evidence="2 3">NF5</strain>
    </source>
</reference>
<accession>A0A0D5C1Z3</accession>
<dbReference type="STRING" id="1580092.NADRNF5_0894"/>
<evidence type="ECO:0000313" key="3">
    <source>
        <dbReference type="Proteomes" id="UP000032408"/>
    </source>
</evidence>
<feature type="transmembrane region" description="Helical" evidence="1">
    <location>
        <begin position="12"/>
        <end position="38"/>
    </location>
</feature>
<protein>
    <submittedName>
        <fullName evidence="2">Uncharacterized protein</fullName>
    </submittedName>
</protein>
<organism evidence="2 3">
    <name type="scientific">Nitrosopumilus adriaticus</name>
    <dbReference type="NCBI Taxonomy" id="1580092"/>
    <lineage>
        <taxon>Archaea</taxon>
        <taxon>Nitrososphaerota</taxon>
        <taxon>Nitrososphaeria</taxon>
        <taxon>Nitrosopumilales</taxon>
        <taxon>Nitrosopumilaceae</taxon>
        <taxon>Nitrosopumilus</taxon>
    </lineage>
</organism>
<dbReference type="KEGG" id="nin:NADRNF5_0894"/>
<evidence type="ECO:0000313" key="2">
    <source>
        <dbReference type="EMBL" id="AJW70588.1"/>
    </source>
</evidence>
<reference evidence="3" key="1">
    <citation type="submission" date="2015-03" db="EMBL/GenBank/DDBJ databases">
        <title>Characterization of two novel Thaumarchaeota isolated from the Northern Adriatic Sea.</title>
        <authorList>
            <person name="Bayer B."/>
            <person name="Vojvoda J."/>
            <person name="Offre P."/>
            <person name="Srivastava A."/>
            <person name="Elisabeth N."/>
            <person name="Garcia J.A.L."/>
            <person name="Schleper C."/>
            <person name="Herndl G.J."/>
        </authorList>
    </citation>
    <scope>NUCLEOTIDE SEQUENCE [LARGE SCALE GENOMIC DNA]</scope>
    <source>
        <strain evidence="3">NF5</strain>
    </source>
</reference>
<dbReference type="HOGENOM" id="CLU_1912248_0_0_2"/>
<keyword evidence="1" id="KW-0472">Membrane</keyword>
<sequence>MAVLFGQTIPGVILAFFKIAGEYVILGAVFIFALAWLLKAKPHNRPKQYSVVVFDVFGKISNIDGIRTEFKTHDVAWSFMKQYKEVYPLFNFALVSELPKTDRPTIFRYI</sequence>
<dbReference type="EMBL" id="CP011070">
    <property type="protein sequence ID" value="AJW70588.1"/>
    <property type="molecule type" value="Genomic_DNA"/>
</dbReference>
<gene>
    <name evidence="2" type="ORF">NADRNF5_0894</name>
</gene>
<name>A0A0D5C1Z3_9ARCH</name>
<dbReference type="AlphaFoldDB" id="A0A0D5C1Z3"/>
<keyword evidence="3" id="KW-1185">Reference proteome</keyword>
<keyword evidence="1" id="KW-0812">Transmembrane</keyword>
<proteinExistence type="predicted"/>
<keyword evidence="1" id="KW-1133">Transmembrane helix</keyword>
<dbReference type="Proteomes" id="UP000032408">
    <property type="component" value="Chromosome"/>
</dbReference>